<feature type="transmembrane region" description="Helical" evidence="8">
    <location>
        <begin position="12"/>
        <end position="31"/>
    </location>
</feature>
<dbReference type="Gene3D" id="1.10.1760.20">
    <property type="match status" value="1"/>
</dbReference>
<dbReference type="Pfam" id="PF01891">
    <property type="entry name" value="CbiM"/>
    <property type="match status" value="1"/>
</dbReference>
<reference evidence="9 10" key="1">
    <citation type="submission" date="2023-07" db="EMBL/GenBank/DDBJ databases">
        <title>Sequencing the genomes of 1000 actinobacteria strains.</title>
        <authorList>
            <person name="Klenk H.-P."/>
        </authorList>
    </citation>
    <scope>NUCLEOTIDE SEQUENCE [LARGE SCALE GENOMIC DNA]</scope>
    <source>
        <strain evidence="9 10">DSM 14785</strain>
    </source>
</reference>
<name>A0ABU0GH27_9CELL</name>
<evidence type="ECO:0000256" key="5">
    <source>
        <dbReference type="ARBA" id="ARBA00022989"/>
    </source>
</evidence>
<gene>
    <name evidence="9" type="ORF">JO380_001034</name>
</gene>
<evidence type="ECO:0000256" key="4">
    <source>
        <dbReference type="ARBA" id="ARBA00022692"/>
    </source>
</evidence>
<evidence type="ECO:0000256" key="3">
    <source>
        <dbReference type="ARBA" id="ARBA00022475"/>
    </source>
</evidence>
<keyword evidence="4 8" id="KW-0812">Transmembrane</keyword>
<keyword evidence="5 8" id="KW-1133">Transmembrane helix</keyword>
<evidence type="ECO:0000313" key="10">
    <source>
        <dbReference type="Proteomes" id="UP001240250"/>
    </source>
</evidence>
<dbReference type="Proteomes" id="UP001240250">
    <property type="component" value="Unassembled WGS sequence"/>
</dbReference>
<evidence type="ECO:0000256" key="6">
    <source>
        <dbReference type="ARBA" id="ARBA00023136"/>
    </source>
</evidence>
<evidence type="ECO:0000256" key="8">
    <source>
        <dbReference type="SAM" id="Phobius"/>
    </source>
</evidence>
<keyword evidence="10" id="KW-1185">Reference proteome</keyword>
<keyword evidence="2" id="KW-0813">Transport</keyword>
<dbReference type="InterPro" id="IPR002751">
    <property type="entry name" value="CbiM/NikMN"/>
</dbReference>
<comment type="caution">
    <text evidence="9">The sequence shown here is derived from an EMBL/GenBank/DDBJ whole genome shotgun (WGS) entry which is preliminary data.</text>
</comment>
<dbReference type="EMBL" id="JAUSVM010000001">
    <property type="protein sequence ID" value="MDQ0424653.1"/>
    <property type="molecule type" value="Genomic_DNA"/>
</dbReference>
<dbReference type="RefSeq" id="WP_070320024.1">
    <property type="nucleotide sequence ID" value="NZ_CP194061.1"/>
</dbReference>
<feature type="transmembrane region" description="Helical" evidence="8">
    <location>
        <begin position="69"/>
        <end position="98"/>
    </location>
</feature>
<keyword evidence="6 8" id="KW-0472">Membrane</keyword>
<feature type="region of interest" description="Disordered" evidence="7">
    <location>
        <begin position="130"/>
        <end position="151"/>
    </location>
</feature>
<proteinExistence type="predicted"/>
<organism evidence="9 10">
    <name type="scientific">Cellulomonas iranensis</name>
    <dbReference type="NCBI Taxonomy" id="76862"/>
    <lineage>
        <taxon>Bacteria</taxon>
        <taxon>Bacillati</taxon>
        <taxon>Actinomycetota</taxon>
        <taxon>Actinomycetes</taxon>
        <taxon>Micrococcales</taxon>
        <taxon>Cellulomonadaceae</taxon>
        <taxon>Cellulomonas</taxon>
    </lineage>
</organism>
<evidence type="ECO:0000313" key="9">
    <source>
        <dbReference type="EMBL" id="MDQ0424653.1"/>
    </source>
</evidence>
<evidence type="ECO:0000256" key="1">
    <source>
        <dbReference type="ARBA" id="ARBA00004651"/>
    </source>
</evidence>
<dbReference type="PANTHER" id="PTHR34229">
    <property type="entry name" value="METAL TRANSPORT PROTEIN HI_1621-RELATED"/>
    <property type="match status" value="1"/>
</dbReference>
<accession>A0ABU0GH27</accession>
<dbReference type="PANTHER" id="PTHR34229:SF1">
    <property type="entry name" value="METAL TRANSPORT PROTEIN HI_1621-RELATED"/>
    <property type="match status" value="1"/>
</dbReference>
<evidence type="ECO:0000256" key="7">
    <source>
        <dbReference type="SAM" id="MobiDB-lite"/>
    </source>
</evidence>
<keyword evidence="3" id="KW-1003">Cell membrane</keyword>
<evidence type="ECO:0000256" key="2">
    <source>
        <dbReference type="ARBA" id="ARBA00022448"/>
    </source>
</evidence>
<sequence length="151" mass="15428">MHVPDHVLSDPVSVTTGLVAGAAVVGSAVRARRRADAAPHPAMIAATTATVFGLQMLNYRVAAGTSGHLIGGALAAALLGPAWGLLSMTVVLTVQALLFADGGLTALGTNVTLMAVVGVLVGWAGPSRTPRARRRRARASRGVRRPRGVRP</sequence>
<feature type="transmembrane region" description="Helical" evidence="8">
    <location>
        <begin position="104"/>
        <end position="126"/>
    </location>
</feature>
<protein>
    <submittedName>
        <fullName evidence="9">Cobalamin biosynthesis protein CbiM</fullName>
    </submittedName>
</protein>
<comment type="subcellular location">
    <subcellularLocation>
        <location evidence="1">Cell membrane</location>
        <topology evidence="1">Multi-pass membrane protein</topology>
    </subcellularLocation>
</comment>